<name>A0A918S0W2_9GAMM</name>
<reference evidence="1" key="1">
    <citation type="journal article" date="2014" name="Int. J. Syst. Evol. Microbiol.">
        <title>Complete genome sequence of Corynebacterium casei LMG S-19264T (=DSM 44701T), isolated from a smear-ripened cheese.</title>
        <authorList>
            <consortium name="US DOE Joint Genome Institute (JGI-PGF)"/>
            <person name="Walter F."/>
            <person name="Albersmeier A."/>
            <person name="Kalinowski J."/>
            <person name="Ruckert C."/>
        </authorList>
    </citation>
    <scope>NUCLEOTIDE SEQUENCE</scope>
    <source>
        <strain evidence="1">KCTC 12711</strain>
    </source>
</reference>
<dbReference type="EMBL" id="BMXA01000006">
    <property type="protein sequence ID" value="GHA16741.1"/>
    <property type="molecule type" value="Genomic_DNA"/>
</dbReference>
<reference evidence="1" key="2">
    <citation type="submission" date="2020-09" db="EMBL/GenBank/DDBJ databases">
        <authorList>
            <person name="Sun Q."/>
            <person name="Kim S."/>
        </authorList>
    </citation>
    <scope>NUCLEOTIDE SEQUENCE</scope>
    <source>
        <strain evidence="1">KCTC 12711</strain>
    </source>
</reference>
<comment type="caution">
    <text evidence="1">The sequence shown here is derived from an EMBL/GenBank/DDBJ whole genome shotgun (WGS) entry which is preliminary data.</text>
</comment>
<evidence type="ECO:0000313" key="2">
    <source>
        <dbReference type="Proteomes" id="UP000614811"/>
    </source>
</evidence>
<evidence type="ECO:0000313" key="1">
    <source>
        <dbReference type="EMBL" id="GHA16741.1"/>
    </source>
</evidence>
<gene>
    <name evidence="1" type="ORF">GCM10008090_27920</name>
</gene>
<proteinExistence type="predicted"/>
<keyword evidence="2" id="KW-1185">Reference proteome</keyword>
<organism evidence="1 2">
    <name type="scientific">Arenicella chitinivorans</name>
    <dbReference type="NCBI Taxonomy" id="1329800"/>
    <lineage>
        <taxon>Bacteria</taxon>
        <taxon>Pseudomonadati</taxon>
        <taxon>Pseudomonadota</taxon>
        <taxon>Gammaproteobacteria</taxon>
        <taxon>Arenicellales</taxon>
        <taxon>Arenicellaceae</taxon>
        <taxon>Arenicella</taxon>
    </lineage>
</organism>
<sequence length="130" mass="14899">MIVEFYHLKYAQGGNVGSSIDNFYDVCGQVIKGCKWVGEFERIIQRLKYREKRRIDQNKASRIEYGTFKDLESIVPHANRMEKEFRYFIVQPGLNVDSPSDSVLSLLGSIDLYVLETTGINLKVIGSSRT</sequence>
<accession>A0A918S0W2</accession>
<dbReference type="Proteomes" id="UP000614811">
    <property type="component" value="Unassembled WGS sequence"/>
</dbReference>
<dbReference type="AlphaFoldDB" id="A0A918S0W2"/>
<protein>
    <submittedName>
        <fullName evidence="1">Uncharacterized protein</fullName>
    </submittedName>
</protein>